<dbReference type="InterPro" id="IPR020806">
    <property type="entry name" value="PKS_PP-bd"/>
</dbReference>
<keyword evidence="7" id="KW-1185">Reference proteome</keyword>
<dbReference type="Gene3D" id="3.40.50.12780">
    <property type="entry name" value="N-terminal domain of ligase-like"/>
    <property type="match status" value="3"/>
</dbReference>
<dbReference type="GO" id="GO:0008610">
    <property type="term" value="P:lipid biosynthetic process"/>
    <property type="evidence" value="ECO:0007669"/>
    <property type="project" value="UniProtKB-ARBA"/>
</dbReference>
<evidence type="ECO:0000256" key="1">
    <source>
        <dbReference type="ARBA" id="ARBA00001957"/>
    </source>
</evidence>
<reference evidence="6" key="1">
    <citation type="submission" date="2021-11" db="EMBL/GenBank/DDBJ databases">
        <title>Streptomyces corallinus and Kineosporia corallina sp. nov., two new coral-derived marine actinobacteria.</title>
        <authorList>
            <person name="Buangrab K."/>
            <person name="Sutthacheep M."/>
            <person name="Yeemin T."/>
            <person name="Harunari E."/>
            <person name="Igarashi Y."/>
            <person name="Sripreechasak P."/>
            <person name="Kanchanasin P."/>
            <person name="Tanasupawat S."/>
            <person name="Phongsopitanun W."/>
        </authorList>
    </citation>
    <scope>NUCLEOTIDE SEQUENCE</scope>
    <source>
        <strain evidence="6">JCM 31032</strain>
    </source>
</reference>
<dbReference type="Pfam" id="PF00668">
    <property type="entry name" value="Condensation"/>
    <property type="match status" value="3"/>
</dbReference>
<dbReference type="PANTHER" id="PTHR45527">
    <property type="entry name" value="NONRIBOSOMAL PEPTIDE SYNTHETASE"/>
    <property type="match status" value="1"/>
</dbReference>
<dbReference type="PROSITE" id="PS50075">
    <property type="entry name" value="CARRIER"/>
    <property type="match status" value="3"/>
</dbReference>
<sequence length="3445" mass="366765">MTAEERVALSPGQRGIWAAQRLFPGTAAFRAGEITWLDGQVDTVAFASAVSQAFTETDALKACFGDFDGMPFQRVDGSAELNTTVLNEPRSDDEIRELARSTFHEFQAPELATASSLMRRANGSWAWFFSSDNLLLDGYSVTLFIRRVAEIYTADPAPEAWFGRLSDGPDPVADSGYWRELLDVDQHPQRSGATIDQLLSFSYRPVRVPLSEDAYDRLRTLARGLRVSWSDALVALWGLYTGLAEQRDELVLRVPFMMRDEPGLLRTPSARSRVLPVVVPIRPRISLGELVASVRNNLRQAKKHADVEDAQIARCWPGGDVSYFGLPSINIKIFDWTAQFGAVSGVVETVSPGQIGRLDLSVYNDPVRGWRLELAGHEALLGLDEVSQHAADFGAFLDRALRAGASTPLYDLVSAPEPATEQTMVLGRRSLEGLLAKGLAEDAVALYVDDVQWSFAELDARVSAFAAGLSGVQGRVALLLGRSPERIVALLGILRAGAACVLLDPAHPTARLQQVLADSGAQVVLSDRSVAARHGSLEGLVLVDEPGWERPSGSRAGRRPVQPDDEAFVIFTSGTTGRPKGVVLSHRAVAQRLAWGADLLGLGVGDRALVKSSVGFVDAVTELLTPLSAGSSIVVAPDDVAVDALALSETIARFEVTHLLTVPGLADALAAGAELPSLQQWVCSGEVLSPATAAAVRLVAPGATVRNFYGSTEVTGDATASLDVSLGHAVPGTWVQVLDSWLRPVPAGSVGELYVGGTQLAQGYAGQGALTAERFVAGAYGERLYRTGDLVRLEADGGLEFVGRADDQVKIRGFRIELEEVRNALESHASVTSATVVLHDQRLAAYVIATTWDEAELREHVAARLPEYAVPSTFTRLEAFPVTANGKLDRRALPAPSVPTFEGRAAQTATERVLESIFRAVLDLDQPLSVHDDFFRLGGHSLLATRVVARVNAELGQNLVLRDVFDAPTIAGLAALVGADSGEKVARPGELPRPAVLPVSYGQQSLWLLDRLGGPGGRYVVPILLQLSGELEEAALSAAVRDLVERHEVLRTLLVQDEAGLRQVIAAASDVVLETSGLEAFVQRRFSLSEERPLRAGLFEKNAEQRTLVLAIHHHAVDEWSFPTLLNDLALAYRARVQGVAPQWSSSPLQYADFAVWQRSVRGEESPQLAQDLEYWRQALADAPEESRVSADHPYPATPSHRGADIEFGVDASIVDGLRAVAERFGATAFMVWQAAVALTVSALGGGEDVVLGSPVGGRSEPELEDAVGYFVNTLPFRHRIGFGDRLGDVLERTRATVLEGLSHQSAPFEQIAAAVGAERSAERNPLFQVMLTYRRLDAPLEPDLPGLEVRMDRASLGAVKTDLDLYVTDTVDGSSAFLSYATDLFERATAERFVATLLNVLGAIAADPSTPVAALRLAEHSSALAATDSPWSSVDAMFRAQVEKTPDAWAVLGDLTYAELDRQVDAFAAKLASDGVVAGARVALLLPRSVSRVVALLGVLRASAVCVPVDPLYPAERVQRILEDADAACVVSDRATSAVHQLGARTLVLVDDARQFRPAPTQRPAEDHGAFLIFTSGTTGRPKGVLLSHRAVLNRLAWGAQRLGFGVGDRALVKSSVGFVDAVTELLGPLTSGAAVVVADESSATDPVALAGLIQQQAVTHLLTVPGLADALTRLPESLGSLRHWVCSGEVLSPATAEAMAQAAPQATLHNFYGSTEVTGDATAGAVSAGIGGPVPGVRLQVLDAWLRPVPPGVVGELYVGGLQLADGYARRGALSAERFVADPATDSGERLYRTGDLVRTRFDGVLDFVGRVDDQVKIRGFRIEPSEIRAALQRHPAVSGAAVRALDHPAGGKFLAAYVTTRSATSPDDLRHHVSDLLPGYMVPASFTVLDTFPITPNGKLDLRALPMPAVGLGEAEGRSASTDSERALARVFREVLHLEHDPSLDEDFFRLGGHSLLATHLVALANARLGIELSLRDVFDRPTVAGLAQLATSSGPAEGLQVGDLERPDVLAVSFGQQSMWLVDQLGESASRYVVPLRLRLSGDLNEAALIVALQDVVGRHEALRTLLVEQDGQLQQVIVPAEEVASRLDVAVVNLTGSSADLLDARIAEMVRSHFDLGVELPLRAGLFRVAADERDFVVVLHHHAVDEWSLPSLLGDLAVAYRARVAGTAVGWAPLRVQYADYAVWQRAVLGDAADPGSRLSLGLDYWRAALEGAPAESSIDAVRTVSAVESDLGVAGSGASAPGKSVGGIAGSDAAADLEFSLDADVLRRLRELASARGVTGFMVFQTAVALTVSALGGGDDVVIGSPVGGRAAHGLEDLVGYFVNPLPFRHQLRADDLVQDVLDRARETVLAGLAHQAVPFEQIAAAVGAQRSLGRNPVFQVMLTYRHLAAPLEPELPGVQARLERVPLGAVKTDLDLYVTEHADQATGFLSYATHLFSPATAERFVRVLTETLRVMSAAPETALADLDVGGSRSDGDPSTRSLLEPPDPASADGDELVDQSFDHRGQGLLDELIWDGVEPRSLAVVSGEIRWTFAELDDQVEAFAKLLTEHAVTVGDRVAVLLPRSVERVVALLGVLRAGAVCVPVDPGHPQERVQHFVEDSGAVLLVGADQTFTRLAADRAAVPRGLSPDDAAFVIFTSGTTGRPKGVVLSHRAVANRLLWGADVLGLGPGDRALAKSSVGFVDAATELLGPLAAGTAVVIAGEAAAGDPVALARAVREHGVTHLLTVPSLADVLAQVPNVAESLGSLRQWVCSGEVLAPATMAAVRRVAPSARLHNFYGSTEVTGDATVGDEGIGRPVPGMRALVLDAWLRPVAPGVVGELYVGGVQVAQGYAGKGALSAERFVADPFSGRGERLYRTGDLARWTELGELETAGRVDDQVKIRGFRVEPEEVRACLQRHPAVTGAVVVAREQPAGGLALAAYVTRARGGEPRGAGTLGKEVLGAEDHGAVEAGLRAHAAAVLPDYLVPASFTVLNEFPLTPNGKLDRGALPAPELSTPAEGGRAAQSEHERVLAEAFREVLRLERVPTVQDDFFRLGGDSISAARLVSTVLAQELPLTLREVFEHRTVGALAQVMPENTPTMDEPVPVAVSAALERLRESGADPNAWVYTERFESSLPVEEIAEAFTQLVRRTDALRLNLQPVSKRLWLTEVLPAVKPVVVAAELDGLRKAAAQQVDITQGRPAALAYAPQAEGGTDVVLAVHAGAADRASVHRLAQMLVATIGLTSVDRISIVGPASSVPNPQEATASLAQALQEVEAAGSQADTTELEQWQELLKQAEQPDESLFDEISREAFPAPVRDDLDVREALRKALHTAGYRGLVDEEVALRPDSSGPFTATAPVPTDASGHPSVAGFPLLRHHNQKGRRALRRTPVPPVLLTRIHAEAEEREGVELLYRAVVRYRIEPGAVTVTVLGLAPDVIAAVRTALTGETRTSH</sequence>
<evidence type="ECO:0000256" key="4">
    <source>
        <dbReference type="SAM" id="MobiDB-lite"/>
    </source>
</evidence>
<feature type="domain" description="Carrier" evidence="5">
    <location>
        <begin position="905"/>
        <end position="981"/>
    </location>
</feature>
<dbReference type="GO" id="GO:0031177">
    <property type="term" value="F:phosphopantetheine binding"/>
    <property type="evidence" value="ECO:0007669"/>
    <property type="project" value="InterPro"/>
</dbReference>
<dbReference type="Gene3D" id="3.30.300.30">
    <property type="match status" value="3"/>
</dbReference>
<evidence type="ECO:0000259" key="5">
    <source>
        <dbReference type="PROSITE" id="PS50075"/>
    </source>
</evidence>
<dbReference type="GO" id="GO:0005737">
    <property type="term" value="C:cytoplasm"/>
    <property type="evidence" value="ECO:0007669"/>
    <property type="project" value="TreeGrafter"/>
</dbReference>
<dbReference type="InterPro" id="IPR001242">
    <property type="entry name" value="Condensation_dom"/>
</dbReference>
<dbReference type="PROSITE" id="PS00012">
    <property type="entry name" value="PHOSPHOPANTETHEINE"/>
    <property type="match status" value="3"/>
</dbReference>
<evidence type="ECO:0000313" key="6">
    <source>
        <dbReference type="EMBL" id="MCD5314113.1"/>
    </source>
</evidence>
<dbReference type="InterPro" id="IPR009081">
    <property type="entry name" value="PP-bd_ACP"/>
</dbReference>
<dbReference type="NCBIfam" id="TIGR01733">
    <property type="entry name" value="AA-adenyl-dom"/>
    <property type="match status" value="3"/>
</dbReference>
<dbReference type="SUPFAM" id="SSF52777">
    <property type="entry name" value="CoA-dependent acyltransferases"/>
    <property type="match status" value="7"/>
</dbReference>
<name>A0A9X1T201_9ACTN</name>
<dbReference type="InterPro" id="IPR042099">
    <property type="entry name" value="ANL_N_sf"/>
</dbReference>
<dbReference type="Pfam" id="PF00550">
    <property type="entry name" value="PP-binding"/>
    <property type="match status" value="3"/>
</dbReference>
<dbReference type="CDD" id="cd05930">
    <property type="entry name" value="A_NRPS"/>
    <property type="match status" value="3"/>
</dbReference>
<dbReference type="GO" id="GO:0003824">
    <property type="term" value="F:catalytic activity"/>
    <property type="evidence" value="ECO:0007669"/>
    <property type="project" value="InterPro"/>
</dbReference>
<dbReference type="Gene3D" id="1.10.1200.10">
    <property type="entry name" value="ACP-like"/>
    <property type="match status" value="3"/>
</dbReference>
<dbReference type="GO" id="GO:0072330">
    <property type="term" value="P:monocarboxylic acid biosynthetic process"/>
    <property type="evidence" value="ECO:0007669"/>
    <property type="project" value="UniProtKB-ARBA"/>
</dbReference>
<accession>A0A9X1T201</accession>
<dbReference type="InterPro" id="IPR036736">
    <property type="entry name" value="ACP-like_sf"/>
</dbReference>
<dbReference type="FunFam" id="3.30.300.30:FF:000015">
    <property type="entry name" value="Nonribosomal peptide synthase SidD"/>
    <property type="match status" value="1"/>
</dbReference>
<dbReference type="NCBIfam" id="NF003417">
    <property type="entry name" value="PRK04813.1"/>
    <property type="match status" value="3"/>
</dbReference>
<dbReference type="InterPro" id="IPR045851">
    <property type="entry name" value="AMP-bd_C_sf"/>
</dbReference>
<dbReference type="Pfam" id="PF00501">
    <property type="entry name" value="AMP-binding"/>
    <property type="match status" value="3"/>
</dbReference>
<dbReference type="PANTHER" id="PTHR45527:SF1">
    <property type="entry name" value="FATTY ACID SYNTHASE"/>
    <property type="match status" value="1"/>
</dbReference>
<evidence type="ECO:0000313" key="7">
    <source>
        <dbReference type="Proteomes" id="UP001138997"/>
    </source>
</evidence>
<dbReference type="InterPro" id="IPR006162">
    <property type="entry name" value="Ppantetheine_attach_site"/>
</dbReference>
<evidence type="ECO:0000256" key="3">
    <source>
        <dbReference type="ARBA" id="ARBA00022553"/>
    </source>
</evidence>
<keyword evidence="2" id="KW-0596">Phosphopantetheine</keyword>
<organism evidence="6 7">
    <name type="scientific">Kineosporia babensis</name>
    <dbReference type="NCBI Taxonomy" id="499548"/>
    <lineage>
        <taxon>Bacteria</taxon>
        <taxon>Bacillati</taxon>
        <taxon>Actinomycetota</taxon>
        <taxon>Actinomycetes</taxon>
        <taxon>Kineosporiales</taxon>
        <taxon>Kineosporiaceae</taxon>
        <taxon>Kineosporia</taxon>
    </lineage>
</organism>
<gene>
    <name evidence="6" type="ORF">LR394_24700</name>
</gene>
<dbReference type="PROSITE" id="PS00455">
    <property type="entry name" value="AMP_BINDING"/>
    <property type="match status" value="3"/>
</dbReference>
<dbReference type="SMART" id="SM00823">
    <property type="entry name" value="PKS_PP"/>
    <property type="match status" value="3"/>
</dbReference>
<dbReference type="FunFam" id="1.10.1200.10:FF:000016">
    <property type="entry name" value="Non-ribosomal peptide synthase"/>
    <property type="match status" value="1"/>
</dbReference>
<dbReference type="GO" id="GO:0044550">
    <property type="term" value="P:secondary metabolite biosynthetic process"/>
    <property type="evidence" value="ECO:0007669"/>
    <property type="project" value="TreeGrafter"/>
</dbReference>
<dbReference type="RefSeq" id="WP_231446369.1">
    <property type="nucleotide sequence ID" value="NZ_JAJOMB010000014.1"/>
</dbReference>
<feature type="domain" description="Carrier" evidence="5">
    <location>
        <begin position="3013"/>
        <end position="3088"/>
    </location>
</feature>
<protein>
    <submittedName>
        <fullName evidence="6">Amino acid adenylation domain-containing protein</fullName>
    </submittedName>
</protein>
<dbReference type="Gene3D" id="3.30.559.10">
    <property type="entry name" value="Chloramphenicol acetyltransferase-like domain"/>
    <property type="match status" value="4"/>
</dbReference>
<keyword evidence="3" id="KW-0597">Phosphoprotein</keyword>
<dbReference type="SUPFAM" id="SSF56801">
    <property type="entry name" value="Acetyl-CoA synthetase-like"/>
    <property type="match status" value="3"/>
</dbReference>
<evidence type="ECO:0000256" key="2">
    <source>
        <dbReference type="ARBA" id="ARBA00022450"/>
    </source>
</evidence>
<comment type="cofactor">
    <cofactor evidence="1">
        <name>pantetheine 4'-phosphate</name>
        <dbReference type="ChEBI" id="CHEBI:47942"/>
    </cofactor>
</comment>
<dbReference type="InterPro" id="IPR023213">
    <property type="entry name" value="CAT-like_dom_sf"/>
</dbReference>
<dbReference type="Pfam" id="PF13193">
    <property type="entry name" value="AMP-binding_C"/>
    <property type="match status" value="3"/>
</dbReference>
<dbReference type="Proteomes" id="UP001138997">
    <property type="component" value="Unassembled WGS sequence"/>
</dbReference>
<dbReference type="Gene3D" id="3.30.559.30">
    <property type="entry name" value="Nonribosomal peptide synthetase, condensation domain"/>
    <property type="match status" value="3"/>
</dbReference>
<dbReference type="EMBL" id="JAJOMB010000014">
    <property type="protein sequence ID" value="MCD5314113.1"/>
    <property type="molecule type" value="Genomic_DNA"/>
</dbReference>
<feature type="region of interest" description="Disordered" evidence="4">
    <location>
        <begin position="2473"/>
        <end position="2505"/>
    </location>
</feature>
<dbReference type="InterPro" id="IPR020845">
    <property type="entry name" value="AMP-binding_CS"/>
</dbReference>
<dbReference type="GO" id="GO:0043041">
    <property type="term" value="P:amino acid activation for nonribosomal peptide biosynthetic process"/>
    <property type="evidence" value="ECO:0007669"/>
    <property type="project" value="TreeGrafter"/>
</dbReference>
<dbReference type="InterPro" id="IPR010071">
    <property type="entry name" value="AA_adenyl_dom"/>
</dbReference>
<comment type="caution">
    <text evidence="6">The sequence shown here is derived from an EMBL/GenBank/DDBJ whole genome shotgun (WGS) entry which is preliminary data.</text>
</comment>
<feature type="domain" description="Carrier" evidence="5">
    <location>
        <begin position="1922"/>
        <end position="1998"/>
    </location>
</feature>
<dbReference type="InterPro" id="IPR025110">
    <property type="entry name" value="AMP-bd_C"/>
</dbReference>
<dbReference type="SUPFAM" id="SSF47336">
    <property type="entry name" value="ACP-like"/>
    <property type="match status" value="3"/>
</dbReference>
<proteinExistence type="predicted"/>
<dbReference type="InterPro" id="IPR000873">
    <property type="entry name" value="AMP-dep_synth/lig_dom"/>
</dbReference>